<name>A0A8S5USY4_9CAUD</name>
<sequence length="289" mass="34223">MFEQLKHDVEFILDEVYSNSEYYYRNWMYRIIHEREDFFNKRKEIKAIFKKWHNAFKKIAENPKDRLDMITTMDRIIYKTSVLKFAKLITSPNTNKEIFDFLCLVYRCATAKDRAVEFFSNKMQNTIFTEEHDKLRKKFINYDKGVLVLDNLGIIEKALTVPHHFVSFPFYSQITNIVNRNWENLPIVSELVSKREFNMCRDYLSLGRVGNAKYFEVLDGEVRVDVSVGSGEGLSQYLHLHFANNIDEYILRPIYLVEGLGLVTDPNLVKLDRLKRIVGFDLCEKPKDL</sequence>
<organism evidence="1">
    <name type="scientific">Myoviridae sp. ctijX18</name>
    <dbReference type="NCBI Taxonomy" id="2825154"/>
    <lineage>
        <taxon>Viruses</taxon>
        <taxon>Duplodnaviria</taxon>
        <taxon>Heunggongvirae</taxon>
        <taxon>Uroviricota</taxon>
        <taxon>Caudoviricetes</taxon>
    </lineage>
</organism>
<reference evidence="1" key="1">
    <citation type="journal article" date="2021" name="Proc. Natl. Acad. Sci. U.S.A.">
        <title>A Catalog of Tens of Thousands of Viruses from Human Metagenomes Reveals Hidden Associations with Chronic Diseases.</title>
        <authorList>
            <person name="Tisza M.J."/>
            <person name="Buck C.B."/>
        </authorList>
    </citation>
    <scope>NUCLEOTIDE SEQUENCE</scope>
    <source>
        <strain evidence="1">CtijX18</strain>
    </source>
</reference>
<dbReference type="EMBL" id="BK016133">
    <property type="protein sequence ID" value="DAF97522.1"/>
    <property type="molecule type" value="Genomic_DNA"/>
</dbReference>
<proteinExistence type="predicted"/>
<protein>
    <submittedName>
        <fullName evidence="1">Uncharacterized protein</fullName>
    </submittedName>
</protein>
<evidence type="ECO:0000313" key="1">
    <source>
        <dbReference type="EMBL" id="DAF97522.1"/>
    </source>
</evidence>
<accession>A0A8S5USY4</accession>